<name>B5EF49_CITBB</name>
<keyword evidence="2" id="KW-1185">Reference proteome</keyword>
<reference evidence="1 2" key="2">
    <citation type="journal article" date="2010" name="BMC Genomics">
        <title>The genome of Geobacter bemidjiensis, exemplar for the subsurface clade of Geobacter species that predominate in Fe(III)-reducing subsurface environments.</title>
        <authorList>
            <person name="Aklujkar M."/>
            <person name="Young N.D."/>
            <person name="Holmes D."/>
            <person name="Chavan M."/>
            <person name="Risso C."/>
            <person name="Kiss H.E."/>
            <person name="Han C.S."/>
            <person name="Land M.L."/>
            <person name="Lovley D.R."/>
        </authorList>
    </citation>
    <scope>NUCLEOTIDE SEQUENCE [LARGE SCALE GENOMIC DNA]</scope>
    <source>
        <strain evidence="2">ATCC BAA-1014 / DSM 16622 / JCM 12645 / Bem</strain>
    </source>
</reference>
<accession>B5EF49</accession>
<sequence length="100" mass="11263">MYRLIRLFPIFLTIYVPTLFVAALCHAEEEFLGTVTGRNAGYLSVRLADGDTRRIRVDDHTRFFNEGAPVPQRRVLPHTLVRIAPKDGTALTVTILDAPK</sequence>
<dbReference type="Proteomes" id="UP000008825">
    <property type="component" value="Chromosome"/>
</dbReference>
<dbReference type="HOGENOM" id="CLU_2301793_0_0_7"/>
<evidence type="ECO:0000313" key="2">
    <source>
        <dbReference type="Proteomes" id="UP000008825"/>
    </source>
</evidence>
<protein>
    <submittedName>
        <fullName evidence="1">Type IV pilus assembly protein PilL</fullName>
    </submittedName>
</protein>
<evidence type="ECO:0000313" key="1">
    <source>
        <dbReference type="EMBL" id="ACH39358.1"/>
    </source>
</evidence>
<organism evidence="1 2">
    <name type="scientific">Citrifermentans bemidjiense (strain ATCC BAA-1014 / DSM 16622 / JCM 12645 / Bem)</name>
    <name type="common">Geobacter bemidjiensis</name>
    <dbReference type="NCBI Taxonomy" id="404380"/>
    <lineage>
        <taxon>Bacteria</taxon>
        <taxon>Pseudomonadati</taxon>
        <taxon>Thermodesulfobacteriota</taxon>
        <taxon>Desulfuromonadia</taxon>
        <taxon>Geobacterales</taxon>
        <taxon>Geobacteraceae</taxon>
        <taxon>Citrifermentans</taxon>
    </lineage>
</organism>
<reference evidence="1 2" key="1">
    <citation type="submission" date="2008-07" db="EMBL/GenBank/DDBJ databases">
        <title>Complete sequence of Geobacter bemidjiensis BEM.</title>
        <authorList>
            <consortium name="US DOE Joint Genome Institute"/>
            <person name="Lucas S."/>
            <person name="Copeland A."/>
            <person name="Lapidus A."/>
            <person name="Glavina del Rio T."/>
            <person name="Dalin E."/>
            <person name="Tice H."/>
            <person name="Bruce D."/>
            <person name="Goodwin L."/>
            <person name="Pitluck S."/>
            <person name="Kiss H."/>
            <person name="Brettin T."/>
            <person name="Detter J.C."/>
            <person name="Han C."/>
            <person name="Kuske C.R."/>
            <person name="Schmutz J."/>
            <person name="Larimer F."/>
            <person name="Land M."/>
            <person name="Hauser L."/>
            <person name="Kyrpides N."/>
            <person name="Lykidis A."/>
            <person name="Lovley D."/>
            <person name="Richardson P."/>
        </authorList>
    </citation>
    <scope>NUCLEOTIDE SEQUENCE [LARGE SCALE GENOMIC DNA]</scope>
    <source>
        <strain evidence="2">ATCC BAA-1014 / DSM 16622 / JCM 12645 / Bem</strain>
    </source>
</reference>
<dbReference type="RefSeq" id="WP_012530780.1">
    <property type="nucleotide sequence ID" value="NC_011146.1"/>
</dbReference>
<gene>
    <name evidence="1" type="primary">pilL</name>
    <name evidence="1" type="ordered locus">Gbem_2346</name>
</gene>
<dbReference type="STRING" id="404380.Gbem_2346"/>
<dbReference type="AlphaFoldDB" id="B5EF49"/>
<proteinExistence type="predicted"/>
<dbReference type="EMBL" id="CP001124">
    <property type="protein sequence ID" value="ACH39358.1"/>
    <property type="molecule type" value="Genomic_DNA"/>
</dbReference>
<dbReference type="KEGG" id="gbm:Gbem_2346"/>